<keyword evidence="3" id="KW-1185">Reference proteome</keyword>
<dbReference type="CDD" id="cd01647">
    <property type="entry name" value="RT_LTR"/>
    <property type="match status" value="1"/>
</dbReference>
<dbReference type="PANTHER" id="PTHR24559">
    <property type="entry name" value="TRANSPOSON TY3-I GAG-POL POLYPROTEIN"/>
    <property type="match status" value="1"/>
</dbReference>
<dbReference type="InterPro" id="IPR041577">
    <property type="entry name" value="RT_RNaseH_2"/>
</dbReference>
<dbReference type="Pfam" id="PF00078">
    <property type="entry name" value="RVT_1"/>
    <property type="match status" value="1"/>
</dbReference>
<accession>A0ABR2CR52</accession>
<dbReference type="SUPFAM" id="SSF56672">
    <property type="entry name" value="DNA/RNA polymerases"/>
    <property type="match status" value="1"/>
</dbReference>
<dbReference type="InterPro" id="IPR053134">
    <property type="entry name" value="RNA-dir_DNA_polymerase"/>
</dbReference>
<reference evidence="2 3" key="1">
    <citation type="journal article" date="2024" name="G3 (Bethesda)">
        <title>Genome assembly of Hibiscus sabdariffa L. provides insights into metabolisms of medicinal natural products.</title>
        <authorList>
            <person name="Kim T."/>
        </authorList>
    </citation>
    <scope>NUCLEOTIDE SEQUENCE [LARGE SCALE GENOMIC DNA]</scope>
    <source>
        <strain evidence="2">TK-2024</strain>
        <tissue evidence="2">Old leaves</tissue>
    </source>
</reference>
<comment type="caution">
    <text evidence="2">The sequence shown here is derived from an EMBL/GenBank/DDBJ whole genome shotgun (WGS) entry which is preliminary data.</text>
</comment>
<protein>
    <recommendedName>
        <fullName evidence="1">Reverse transcriptase domain-containing protein</fullName>
    </recommendedName>
</protein>
<evidence type="ECO:0000313" key="2">
    <source>
        <dbReference type="EMBL" id="KAK8521601.1"/>
    </source>
</evidence>
<dbReference type="Proteomes" id="UP001472677">
    <property type="component" value="Unassembled WGS sequence"/>
</dbReference>
<dbReference type="PANTHER" id="PTHR24559:SF444">
    <property type="entry name" value="REVERSE TRANSCRIPTASE DOMAIN-CONTAINING PROTEIN"/>
    <property type="match status" value="1"/>
</dbReference>
<feature type="domain" description="Reverse transcriptase" evidence="1">
    <location>
        <begin position="22"/>
        <end position="210"/>
    </location>
</feature>
<evidence type="ECO:0000313" key="3">
    <source>
        <dbReference type="Proteomes" id="UP001472677"/>
    </source>
</evidence>
<dbReference type="Pfam" id="PF17919">
    <property type="entry name" value="RT_RNaseH_2"/>
    <property type="match status" value="1"/>
</dbReference>
<sequence>MAPYGMAPKELKELKVQLQELLDRGFIRPRSSPWRAPVLFMKKKDGSLRLCIDYRKLNKLTVKNKYPLPKIDDLFDQFRGAIVFSKNDLRYVYYQLRVRDSNGSKTAIRTRYGHYEFLVMPFGITNAPAAFMDMMKHVFGLYLDQFVVVFIDDILIYSRSEAEHVEHLRIVLQTLWNHRFMLNPSKIEVIVSWKQPENVSEIRSFLGLAGYYRCFVEGFSIIASPLMKLLRKDVPFVCTEAQQTSFERLKEALTQAPMLVQPESGKDFAVYNVSHSGLGCVLMQEGTMIAYAFRQSRPHELNYPTHDMELAVVCRWLELLKDYDCQIEYHPGKANVVADGLSQKTMTDLQSLFARMSLYDDGSLLAELQVKPTLATEIRAKQLQDSSLLSVIKQVKQRTIVVYSFDHDEVLFFRGCYCAPDDDQLKQAILREAHSSPYAMHLGVKRCTII</sequence>
<evidence type="ECO:0000259" key="1">
    <source>
        <dbReference type="PROSITE" id="PS50878"/>
    </source>
</evidence>
<name>A0ABR2CR52_9ROSI</name>
<organism evidence="2 3">
    <name type="scientific">Hibiscus sabdariffa</name>
    <name type="common">roselle</name>
    <dbReference type="NCBI Taxonomy" id="183260"/>
    <lineage>
        <taxon>Eukaryota</taxon>
        <taxon>Viridiplantae</taxon>
        <taxon>Streptophyta</taxon>
        <taxon>Embryophyta</taxon>
        <taxon>Tracheophyta</taxon>
        <taxon>Spermatophyta</taxon>
        <taxon>Magnoliopsida</taxon>
        <taxon>eudicotyledons</taxon>
        <taxon>Gunneridae</taxon>
        <taxon>Pentapetalae</taxon>
        <taxon>rosids</taxon>
        <taxon>malvids</taxon>
        <taxon>Malvales</taxon>
        <taxon>Malvaceae</taxon>
        <taxon>Malvoideae</taxon>
        <taxon>Hibiscus</taxon>
    </lineage>
</organism>
<proteinExistence type="predicted"/>
<gene>
    <name evidence="2" type="ORF">V6N12_031495</name>
</gene>
<dbReference type="InterPro" id="IPR043128">
    <property type="entry name" value="Rev_trsase/Diguanyl_cyclase"/>
</dbReference>
<dbReference type="Gene3D" id="3.30.70.270">
    <property type="match status" value="2"/>
</dbReference>
<dbReference type="EMBL" id="JBBPBM010000047">
    <property type="protein sequence ID" value="KAK8521601.1"/>
    <property type="molecule type" value="Genomic_DNA"/>
</dbReference>
<dbReference type="Gene3D" id="3.10.10.10">
    <property type="entry name" value="HIV Type 1 Reverse Transcriptase, subunit A, domain 1"/>
    <property type="match status" value="1"/>
</dbReference>
<dbReference type="InterPro" id="IPR043502">
    <property type="entry name" value="DNA/RNA_pol_sf"/>
</dbReference>
<dbReference type="InterPro" id="IPR000477">
    <property type="entry name" value="RT_dom"/>
</dbReference>
<dbReference type="PROSITE" id="PS50878">
    <property type="entry name" value="RT_POL"/>
    <property type="match status" value="1"/>
</dbReference>